<accession>A0A4Q9Q1R7</accession>
<protein>
    <recommendedName>
        <fullName evidence="4">Secreted protein</fullName>
    </recommendedName>
</protein>
<feature type="signal peptide" evidence="1">
    <location>
        <begin position="1"/>
        <end position="29"/>
    </location>
</feature>
<reference evidence="2 3" key="1">
    <citation type="submission" date="2019-01" db="EMBL/GenBank/DDBJ databases">
        <title>Draft genome sequences of three monokaryotic isolates of the white-rot basidiomycete fungus Dichomitus squalens.</title>
        <authorList>
            <consortium name="DOE Joint Genome Institute"/>
            <person name="Lopez S.C."/>
            <person name="Andreopoulos B."/>
            <person name="Pangilinan J."/>
            <person name="Lipzen A."/>
            <person name="Riley R."/>
            <person name="Ahrendt S."/>
            <person name="Ng V."/>
            <person name="Barry K."/>
            <person name="Daum C."/>
            <person name="Grigoriev I.V."/>
            <person name="Hilden K.S."/>
            <person name="Makela M.R."/>
            <person name="de Vries R.P."/>
        </authorList>
    </citation>
    <scope>NUCLEOTIDE SEQUENCE [LARGE SCALE GENOMIC DNA]</scope>
    <source>
        <strain evidence="2 3">CBS 464.89</strain>
    </source>
</reference>
<evidence type="ECO:0008006" key="4">
    <source>
        <dbReference type="Google" id="ProtNLM"/>
    </source>
</evidence>
<gene>
    <name evidence="2" type="ORF">BD310DRAFT_252620</name>
</gene>
<keyword evidence="1" id="KW-0732">Signal</keyword>
<dbReference type="Proteomes" id="UP000292082">
    <property type="component" value="Unassembled WGS sequence"/>
</dbReference>
<dbReference type="EMBL" id="ML145101">
    <property type="protein sequence ID" value="TBU60940.1"/>
    <property type="molecule type" value="Genomic_DNA"/>
</dbReference>
<organism evidence="2 3">
    <name type="scientific">Dichomitus squalens</name>
    <dbReference type="NCBI Taxonomy" id="114155"/>
    <lineage>
        <taxon>Eukaryota</taxon>
        <taxon>Fungi</taxon>
        <taxon>Dikarya</taxon>
        <taxon>Basidiomycota</taxon>
        <taxon>Agaricomycotina</taxon>
        <taxon>Agaricomycetes</taxon>
        <taxon>Polyporales</taxon>
        <taxon>Polyporaceae</taxon>
        <taxon>Dichomitus</taxon>
    </lineage>
</organism>
<evidence type="ECO:0000313" key="3">
    <source>
        <dbReference type="Proteomes" id="UP000292082"/>
    </source>
</evidence>
<dbReference type="AlphaFoldDB" id="A0A4Q9Q1R7"/>
<name>A0A4Q9Q1R7_9APHY</name>
<proteinExistence type="predicted"/>
<evidence type="ECO:0000256" key="1">
    <source>
        <dbReference type="SAM" id="SignalP"/>
    </source>
</evidence>
<sequence length="103" mass="11094">MRRVGLTYRGYSSAVSELIISLVLQFVCASSAGQSGFAEPACRATVILVSCAQQRTASLRLTLWSRFHLGLPLRCTQDGSGSDSCVSATTLCGSFVTHFLMQR</sequence>
<evidence type="ECO:0000313" key="2">
    <source>
        <dbReference type="EMBL" id="TBU60940.1"/>
    </source>
</evidence>
<feature type="chain" id="PRO_5020692333" description="Secreted protein" evidence="1">
    <location>
        <begin position="30"/>
        <end position="103"/>
    </location>
</feature>
<keyword evidence="3" id="KW-1185">Reference proteome</keyword>